<keyword evidence="4" id="KW-0472">Membrane</keyword>
<dbReference type="InterPro" id="IPR058639">
    <property type="entry name" value="BSH_YknX-like"/>
</dbReference>
<dbReference type="PANTHER" id="PTHR30097:SF4">
    <property type="entry name" value="SLR6042 PROTEIN"/>
    <property type="match status" value="1"/>
</dbReference>
<accession>A0ABQ6R701</accession>
<dbReference type="PANTHER" id="PTHR30097">
    <property type="entry name" value="CATION EFFLUX SYSTEM PROTEIN CUSB"/>
    <property type="match status" value="1"/>
</dbReference>
<evidence type="ECO:0000256" key="1">
    <source>
        <dbReference type="ARBA" id="ARBA00022448"/>
    </source>
</evidence>
<sequence>MKKSWFWPVILTLVILGLIIISGIFMTFRAMNANNTLDIDERMKNHVINTKAEARQKLGFYYLRASQKEPVLMHVQTGDKVQKGDPLFTYIDERLNNDETEVELQLDNRRVAKEQVRGQIAAYEDKKLTAAARDTATINAQLNWLDSELTKAENNIDILKERQKRIVKQIDDLTVKAGADGTVLSVNEEQLQSFTSSSQYKPVVTLSMDALYIDGTANRYDMQFLEPNMKLKVTSSAVKGETFKGQLETISKTPVEHLAEGNLPVAASQPETEQPTTEQPETKKPEASEFQYSGFLNKADHLVDGDPLHVKVYPSYKNHIWLPERFVMKDVVTKEKDKKLKKPVTKYYVQKVYGKETNNELVVIKAHLGGQYLVTKGLSSIDKIKAFQD</sequence>
<organism evidence="6 7">
    <name type="scientific">Macrococcus equipercicus</name>
    <dbReference type="NCBI Taxonomy" id="69967"/>
    <lineage>
        <taxon>Bacteria</taxon>
        <taxon>Bacillati</taxon>
        <taxon>Bacillota</taxon>
        <taxon>Bacilli</taxon>
        <taxon>Bacillales</taxon>
        <taxon>Staphylococcaceae</taxon>
        <taxon>Macrococcus</taxon>
    </lineage>
</organism>
<comment type="caution">
    <text evidence="6">The sequence shown here is derived from an EMBL/GenBank/DDBJ whole genome shotgun (WGS) entry which is preliminary data.</text>
</comment>
<feature type="transmembrane region" description="Helical" evidence="4">
    <location>
        <begin position="6"/>
        <end position="28"/>
    </location>
</feature>
<dbReference type="Gene3D" id="2.40.30.170">
    <property type="match status" value="1"/>
</dbReference>
<dbReference type="Gene3D" id="1.10.287.470">
    <property type="entry name" value="Helix hairpin bin"/>
    <property type="match status" value="1"/>
</dbReference>
<evidence type="ECO:0000313" key="6">
    <source>
        <dbReference type="EMBL" id="KAA1037645.1"/>
    </source>
</evidence>
<reference evidence="6 7" key="1">
    <citation type="submission" date="2019-09" db="EMBL/GenBank/DDBJ databases">
        <authorList>
            <person name="Mazhar S."/>
            <person name="Altermann E."/>
            <person name="Hill C."/>
            <person name="Mcauliffe O."/>
        </authorList>
    </citation>
    <scope>NUCLEOTIDE SEQUENCE [LARGE SCALE GENOMIC DNA]</scope>
    <source>
        <strain evidence="6 7">ATCC 51831</strain>
    </source>
</reference>
<feature type="domain" description="YknX-like barrel-sandwich hybrid" evidence="5">
    <location>
        <begin position="72"/>
        <end position="205"/>
    </location>
</feature>
<feature type="coiled-coil region" evidence="2">
    <location>
        <begin position="142"/>
        <end position="169"/>
    </location>
</feature>
<keyword evidence="4" id="KW-1133">Transmembrane helix</keyword>
<dbReference type="Proteomes" id="UP000295735">
    <property type="component" value="Unassembled WGS sequence"/>
</dbReference>
<protein>
    <submittedName>
        <fullName evidence="6">HlyD family efflux transporter periplasmic adaptor subunit</fullName>
    </submittedName>
</protein>
<evidence type="ECO:0000259" key="5">
    <source>
        <dbReference type="Pfam" id="PF25984"/>
    </source>
</evidence>
<dbReference type="InterPro" id="IPR051909">
    <property type="entry name" value="MFP_Cation_Efflux"/>
</dbReference>
<evidence type="ECO:0000256" key="3">
    <source>
        <dbReference type="SAM" id="MobiDB-lite"/>
    </source>
</evidence>
<dbReference type="RefSeq" id="WP_149459705.1">
    <property type="nucleotide sequence ID" value="NZ_SCWC02000008.1"/>
</dbReference>
<evidence type="ECO:0000313" key="7">
    <source>
        <dbReference type="Proteomes" id="UP000295735"/>
    </source>
</evidence>
<keyword evidence="2" id="KW-0175">Coiled coil</keyword>
<gene>
    <name evidence="6" type="ORF">ERX35_009720</name>
</gene>
<evidence type="ECO:0000256" key="2">
    <source>
        <dbReference type="SAM" id="Coils"/>
    </source>
</evidence>
<evidence type="ECO:0000256" key="4">
    <source>
        <dbReference type="SAM" id="Phobius"/>
    </source>
</evidence>
<dbReference type="EMBL" id="SCWC02000008">
    <property type="protein sequence ID" value="KAA1037645.1"/>
    <property type="molecule type" value="Genomic_DNA"/>
</dbReference>
<feature type="compositionally biased region" description="Low complexity" evidence="3">
    <location>
        <begin position="269"/>
        <end position="279"/>
    </location>
</feature>
<dbReference type="Pfam" id="PF25984">
    <property type="entry name" value="BSH_YknX"/>
    <property type="match status" value="1"/>
</dbReference>
<feature type="region of interest" description="Disordered" evidence="3">
    <location>
        <begin position="263"/>
        <end position="286"/>
    </location>
</feature>
<keyword evidence="4" id="KW-0812">Transmembrane</keyword>
<keyword evidence="1" id="KW-0813">Transport</keyword>
<proteinExistence type="predicted"/>
<name>A0ABQ6R701_9STAP</name>
<keyword evidence="7" id="KW-1185">Reference proteome</keyword>
<dbReference type="Gene3D" id="2.40.50.100">
    <property type="match status" value="1"/>
</dbReference>